<dbReference type="EMBL" id="CP032703">
    <property type="protein sequence ID" value="QDY44173.1"/>
    <property type="molecule type" value="Genomic_DNA"/>
</dbReference>
<dbReference type="RefSeq" id="WP_145891541.1">
    <property type="nucleotide sequence ID" value="NZ_CP032703.1"/>
</dbReference>
<organism evidence="2 3">
    <name type="scientific">Candidatus Pantoea soli</name>
    <dbReference type="NCBI Taxonomy" id="3098669"/>
    <lineage>
        <taxon>Bacteria</taxon>
        <taxon>Pseudomonadati</taxon>
        <taxon>Pseudomonadota</taxon>
        <taxon>Gammaproteobacteria</taxon>
        <taxon>Enterobacterales</taxon>
        <taxon>Erwiniaceae</taxon>
        <taxon>Pantoea</taxon>
    </lineage>
</organism>
<dbReference type="KEGG" id="pdis:D8B20_19910"/>
<evidence type="ECO:0000313" key="2">
    <source>
        <dbReference type="EMBL" id="QDY44173.1"/>
    </source>
</evidence>
<keyword evidence="2" id="KW-0614">Plasmid</keyword>
<dbReference type="InterPro" id="IPR032710">
    <property type="entry name" value="NTF2-like_dom_sf"/>
</dbReference>
<dbReference type="Proteomes" id="UP000319411">
    <property type="component" value="Plasmid unnamed1"/>
</dbReference>
<sequence>MQKALMLENRLFAAMLHSDTKALDTLIADSLIFINHAGQNVTKAQDLEMHSSGLIRIQDITRERFNACEYSGCLIVDTCVSVTGTYDGQNANGRFHHLRTWAVIDGQWQVVGLKSSMG</sequence>
<dbReference type="Pfam" id="PF14534">
    <property type="entry name" value="DUF4440"/>
    <property type="match status" value="1"/>
</dbReference>
<dbReference type="SUPFAM" id="SSF54427">
    <property type="entry name" value="NTF2-like"/>
    <property type="match status" value="1"/>
</dbReference>
<feature type="domain" description="DUF4440" evidence="1">
    <location>
        <begin position="7"/>
        <end position="110"/>
    </location>
</feature>
<dbReference type="InterPro" id="IPR027843">
    <property type="entry name" value="DUF4440"/>
</dbReference>
<dbReference type="Gene3D" id="3.10.450.50">
    <property type="match status" value="1"/>
</dbReference>
<name>A0A518XJ08_9GAMM</name>
<accession>A0A518XJ08</accession>
<proteinExistence type="predicted"/>
<protein>
    <submittedName>
        <fullName evidence="2">Nuclear transport factor 2 family protein</fullName>
    </submittedName>
</protein>
<evidence type="ECO:0000313" key="3">
    <source>
        <dbReference type="Proteomes" id="UP000319411"/>
    </source>
</evidence>
<dbReference type="AlphaFoldDB" id="A0A518XJ08"/>
<geneLocation type="plasmid" evidence="2 3">
    <name>unnamed1</name>
</geneLocation>
<reference evidence="2 3" key="1">
    <citation type="submission" date="2018-10" db="EMBL/GenBank/DDBJ databases">
        <title>Genome Sequencing of Pantoea dispersa DSM 32899.</title>
        <authorList>
            <person name="Nawrath M."/>
            <person name="Ottenheim C."/>
            <person name="Wilm A."/>
            <person name="Zimmermann W."/>
            <person name="Wu J.C."/>
        </authorList>
    </citation>
    <scope>NUCLEOTIDE SEQUENCE [LARGE SCALE GENOMIC DNA]</scope>
    <source>
        <strain evidence="2 3">DSM 32899</strain>
        <plasmid evidence="2 3">unnamed1</plasmid>
    </source>
</reference>
<keyword evidence="3" id="KW-1185">Reference proteome</keyword>
<evidence type="ECO:0000259" key="1">
    <source>
        <dbReference type="Pfam" id="PF14534"/>
    </source>
</evidence>
<dbReference type="OrthoDB" id="5383110at2"/>
<gene>
    <name evidence="2" type="ORF">D8B20_19910</name>
</gene>